<dbReference type="AlphaFoldDB" id="A0A9P5TLI1"/>
<dbReference type="SUPFAM" id="SSF81383">
    <property type="entry name" value="F-box domain"/>
    <property type="match status" value="1"/>
</dbReference>
<evidence type="ECO:0000313" key="2">
    <source>
        <dbReference type="EMBL" id="KAF8889552.1"/>
    </source>
</evidence>
<dbReference type="Proteomes" id="UP000724874">
    <property type="component" value="Unassembled WGS sequence"/>
</dbReference>
<feature type="domain" description="F-box" evidence="1">
    <location>
        <begin position="2"/>
        <end position="50"/>
    </location>
</feature>
<dbReference type="EMBL" id="JADNYJ010000079">
    <property type="protein sequence ID" value="KAF8889552.1"/>
    <property type="molecule type" value="Genomic_DNA"/>
</dbReference>
<evidence type="ECO:0000259" key="1">
    <source>
        <dbReference type="PROSITE" id="PS50181"/>
    </source>
</evidence>
<sequence>MTTHLFSLPSELLIQIICLLPRSDIYAFQLTNKFLCNIIRSSVDVQYHIALTSSCSEDNLYSSLPISEKLSVLREREKAWSLIKPRFTKVINAPDHAWRYQLLAGVIFLGDFERNTVHFLRLPSDESDEPQWEKIMTVSSIVEFCPVVEYDLIAIMTTTPKTQEDGQIVYRIEIGLHQLSSGKPHPQAREHNISVMDSLSEKPVVYIRIVGENLAPIFSFDGEQEKNDQIFVFKWRSGELKEKWLAEHGSSATCLFLSENLLLIPNQHNNSLDIFRIPERPGSLPPTPIVVLDLPTLAVGYRYRYIFPRTKPDPFTSPAYFTFREDEGSNRLLSKRSFFPKEEETISVFQLVVDHIWRRRTILTFVMQTRAILNLVEMHYAHDQRDPKESAPVILPYAIWGPSATRWFSSSDYANTWVASSWGQRYVQLKHNFDGNGVPIIVMDFNPRSVQDWQRRNGRGGNEEGNPHRKWCVSSLDVVEPFEIFAEDVHGGLPYVATATETLYTFHGLMMDDERILGVKDKFSGGIDSIEVLYLG</sequence>
<reference evidence="2" key="1">
    <citation type="submission" date="2020-11" db="EMBL/GenBank/DDBJ databases">
        <authorList>
            <consortium name="DOE Joint Genome Institute"/>
            <person name="Ahrendt S."/>
            <person name="Riley R."/>
            <person name="Andreopoulos W."/>
            <person name="LaButti K."/>
            <person name="Pangilinan J."/>
            <person name="Ruiz-duenas F.J."/>
            <person name="Barrasa J.M."/>
            <person name="Sanchez-Garcia M."/>
            <person name="Camarero S."/>
            <person name="Miyauchi S."/>
            <person name="Serrano A."/>
            <person name="Linde D."/>
            <person name="Babiker R."/>
            <person name="Drula E."/>
            <person name="Ayuso-Fernandez I."/>
            <person name="Pacheco R."/>
            <person name="Padilla G."/>
            <person name="Ferreira P."/>
            <person name="Barriuso J."/>
            <person name="Kellner H."/>
            <person name="Castanera R."/>
            <person name="Alfaro M."/>
            <person name="Ramirez L."/>
            <person name="Pisabarro A.G."/>
            <person name="Kuo A."/>
            <person name="Tritt A."/>
            <person name="Lipzen A."/>
            <person name="He G."/>
            <person name="Yan M."/>
            <person name="Ng V."/>
            <person name="Cullen D."/>
            <person name="Martin F."/>
            <person name="Rosso M.-N."/>
            <person name="Henrissat B."/>
            <person name="Hibbett D."/>
            <person name="Martinez A.T."/>
            <person name="Grigoriev I.V."/>
        </authorList>
    </citation>
    <scope>NUCLEOTIDE SEQUENCE</scope>
    <source>
        <strain evidence="2">AH 44721</strain>
    </source>
</reference>
<organism evidence="2 3">
    <name type="scientific">Gymnopilus junonius</name>
    <name type="common">Spectacular rustgill mushroom</name>
    <name type="synonym">Gymnopilus spectabilis subsp. junonius</name>
    <dbReference type="NCBI Taxonomy" id="109634"/>
    <lineage>
        <taxon>Eukaryota</taxon>
        <taxon>Fungi</taxon>
        <taxon>Dikarya</taxon>
        <taxon>Basidiomycota</taxon>
        <taxon>Agaricomycotina</taxon>
        <taxon>Agaricomycetes</taxon>
        <taxon>Agaricomycetidae</taxon>
        <taxon>Agaricales</taxon>
        <taxon>Agaricineae</taxon>
        <taxon>Hymenogastraceae</taxon>
        <taxon>Gymnopilus</taxon>
    </lineage>
</organism>
<accession>A0A9P5TLI1</accession>
<dbReference type="Pfam" id="PF00646">
    <property type="entry name" value="F-box"/>
    <property type="match status" value="1"/>
</dbReference>
<evidence type="ECO:0000313" key="3">
    <source>
        <dbReference type="Proteomes" id="UP000724874"/>
    </source>
</evidence>
<keyword evidence="3" id="KW-1185">Reference proteome</keyword>
<dbReference type="PROSITE" id="PS50181">
    <property type="entry name" value="FBOX"/>
    <property type="match status" value="1"/>
</dbReference>
<proteinExistence type="predicted"/>
<gene>
    <name evidence="2" type="ORF">CPB84DRAFT_1785468</name>
</gene>
<dbReference type="InterPro" id="IPR001810">
    <property type="entry name" value="F-box_dom"/>
</dbReference>
<dbReference type="OrthoDB" id="2751409at2759"/>
<dbReference type="CDD" id="cd09917">
    <property type="entry name" value="F-box_SF"/>
    <property type="match status" value="1"/>
</dbReference>
<dbReference type="InterPro" id="IPR036047">
    <property type="entry name" value="F-box-like_dom_sf"/>
</dbReference>
<protein>
    <recommendedName>
        <fullName evidence="1">F-box domain-containing protein</fullName>
    </recommendedName>
</protein>
<name>A0A9P5TLI1_GYMJU</name>
<comment type="caution">
    <text evidence="2">The sequence shown here is derived from an EMBL/GenBank/DDBJ whole genome shotgun (WGS) entry which is preliminary data.</text>
</comment>